<evidence type="ECO:0000256" key="6">
    <source>
        <dbReference type="RuleBase" id="RU362132"/>
    </source>
</evidence>
<dbReference type="SUPFAM" id="SSF52467">
    <property type="entry name" value="DHS-like NAD/FAD-binding domain"/>
    <property type="match status" value="1"/>
</dbReference>
<dbReference type="FunFam" id="3.40.50.970:FF:000007">
    <property type="entry name" value="Acetolactate synthase"/>
    <property type="match status" value="1"/>
</dbReference>
<evidence type="ECO:0000256" key="2">
    <source>
        <dbReference type="ARBA" id="ARBA00001964"/>
    </source>
</evidence>
<reference evidence="10" key="1">
    <citation type="submission" date="2018-05" db="EMBL/GenBank/DDBJ databases">
        <authorList>
            <person name="Lanie J.A."/>
            <person name="Ng W.-L."/>
            <person name="Kazmierczak K.M."/>
            <person name="Andrzejewski T.M."/>
            <person name="Davidsen T.M."/>
            <person name="Wayne K.J."/>
            <person name="Tettelin H."/>
            <person name="Glass J.I."/>
            <person name="Rusch D."/>
            <person name="Podicherti R."/>
            <person name="Tsui H.-C.T."/>
            <person name="Winkler M.E."/>
        </authorList>
    </citation>
    <scope>NUCLEOTIDE SEQUENCE</scope>
</reference>
<dbReference type="InterPro" id="IPR012001">
    <property type="entry name" value="Thiamin_PyroP_enz_TPP-bd_dom"/>
</dbReference>
<dbReference type="GO" id="GO:0005948">
    <property type="term" value="C:acetolactate synthase complex"/>
    <property type="evidence" value="ECO:0007669"/>
    <property type="project" value="TreeGrafter"/>
</dbReference>
<dbReference type="PANTHER" id="PTHR18968:SF166">
    <property type="entry name" value="2-HYDROXYACYL-COA LYASE 2"/>
    <property type="match status" value="1"/>
</dbReference>
<dbReference type="InterPro" id="IPR029035">
    <property type="entry name" value="DHS-like_NAD/FAD-binding_dom"/>
</dbReference>
<dbReference type="PROSITE" id="PS00187">
    <property type="entry name" value="TPP_ENZYMES"/>
    <property type="match status" value="1"/>
</dbReference>
<sequence length="546" mass="57891">MAHGGSLAARALKDAGVGAIFTLTGGHIMPILDGALDEDIPVIDVRHEQAAVHAADAYSRLNPGRIGCAVLTAGPGVTDGVTGIANAWRANSPILVIGGQGPFSNLRRGSLQEMDHVGMIRPISKWADACYQTDRIPEYIEMAVRTAVSGVPGPAFLEIPMDVLMAPASLDDARFPTIRATPPTVHPDPADLQATLDVLATAERPVLLGGTGVKWSQGGAALARFAEATRIPVYLNGMGRGMLRADHPQFFNRTRRQAMKECDVFVLVGSPLDFRLRFGAAVPAGARIVQFDMDATLIGQNRSADVGVVGNIGAALEQLTDLLEASGLSLDFGEWSDGLRADEDAAAAALESQLTSDESPVDPLRFAAEIRDFIDEDTILIGDGGDIVAQASKVVPVLRENCWMDPGPLGTLGVGMPFALAAQHSFPDRRVLIIYGDGAFGLNGFEYDTAVRFGLPIVGIVGNDAAWGQMLRPQVGIYGADRKVAVDLAPTRYDLVVEALGGHGEYCERPDEIRPALERAFASGKPALVNVMIRKDEGAPKGSTYV</sequence>
<dbReference type="Gene3D" id="3.40.50.970">
    <property type="match status" value="2"/>
</dbReference>
<comment type="cofactor">
    <cofactor evidence="2">
        <name>thiamine diphosphate</name>
        <dbReference type="ChEBI" id="CHEBI:58937"/>
    </cofactor>
</comment>
<dbReference type="GO" id="GO:0003984">
    <property type="term" value="F:acetolactate synthase activity"/>
    <property type="evidence" value="ECO:0007669"/>
    <property type="project" value="TreeGrafter"/>
</dbReference>
<evidence type="ECO:0000256" key="1">
    <source>
        <dbReference type="ARBA" id="ARBA00001946"/>
    </source>
</evidence>
<protein>
    <recommendedName>
        <fullName evidence="11">Acetolactate synthase</fullName>
    </recommendedName>
</protein>
<evidence type="ECO:0000259" key="8">
    <source>
        <dbReference type="Pfam" id="PF02775"/>
    </source>
</evidence>
<dbReference type="Pfam" id="PF00205">
    <property type="entry name" value="TPP_enzyme_M"/>
    <property type="match status" value="1"/>
</dbReference>
<keyword evidence="4" id="KW-0479">Metal-binding</keyword>
<dbReference type="AlphaFoldDB" id="A0A381SMF1"/>
<evidence type="ECO:0008006" key="11">
    <source>
        <dbReference type="Google" id="ProtNLM"/>
    </source>
</evidence>
<dbReference type="SUPFAM" id="SSF52518">
    <property type="entry name" value="Thiamin diphosphate-binding fold (THDP-binding)"/>
    <property type="match status" value="2"/>
</dbReference>
<organism evidence="10">
    <name type="scientific">marine metagenome</name>
    <dbReference type="NCBI Taxonomy" id="408172"/>
    <lineage>
        <taxon>unclassified sequences</taxon>
        <taxon>metagenomes</taxon>
        <taxon>ecological metagenomes</taxon>
    </lineage>
</organism>
<dbReference type="EMBL" id="UINC01003008">
    <property type="protein sequence ID" value="SVA02473.1"/>
    <property type="molecule type" value="Genomic_DNA"/>
</dbReference>
<feature type="domain" description="Thiamine pyrophosphate enzyme central" evidence="7">
    <location>
        <begin position="193"/>
        <end position="319"/>
    </location>
</feature>
<gene>
    <name evidence="10" type="ORF">METZ01_LOCUS55327</name>
</gene>
<dbReference type="InterPro" id="IPR000399">
    <property type="entry name" value="TPP-bd_CS"/>
</dbReference>
<feature type="domain" description="Thiamine pyrophosphate enzyme N-terminal TPP-binding" evidence="9">
    <location>
        <begin position="4"/>
        <end position="119"/>
    </location>
</feature>
<evidence type="ECO:0000259" key="7">
    <source>
        <dbReference type="Pfam" id="PF00205"/>
    </source>
</evidence>
<accession>A0A381SMF1</accession>
<keyword evidence="5 6" id="KW-0786">Thiamine pyrophosphate</keyword>
<feature type="domain" description="Thiamine pyrophosphate enzyme TPP-binding" evidence="8">
    <location>
        <begin position="383"/>
        <end position="531"/>
    </location>
</feature>
<dbReference type="Pfam" id="PF02775">
    <property type="entry name" value="TPP_enzyme_C"/>
    <property type="match status" value="1"/>
</dbReference>
<dbReference type="Pfam" id="PF02776">
    <property type="entry name" value="TPP_enzyme_N"/>
    <property type="match status" value="1"/>
</dbReference>
<dbReference type="Gene3D" id="3.40.50.1220">
    <property type="entry name" value="TPP-binding domain"/>
    <property type="match status" value="1"/>
</dbReference>
<dbReference type="CDD" id="cd07035">
    <property type="entry name" value="TPP_PYR_POX_like"/>
    <property type="match status" value="1"/>
</dbReference>
<dbReference type="InterPro" id="IPR012000">
    <property type="entry name" value="Thiamin_PyroP_enz_cen_dom"/>
</dbReference>
<evidence type="ECO:0000256" key="4">
    <source>
        <dbReference type="ARBA" id="ARBA00022723"/>
    </source>
</evidence>
<dbReference type="GO" id="GO:0050660">
    <property type="term" value="F:flavin adenine dinucleotide binding"/>
    <property type="evidence" value="ECO:0007669"/>
    <property type="project" value="TreeGrafter"/>
</dbReference>
<dbReference type="InterPro" id="IPR011766">
    <property type="entry name" value="TPP_enzyme_TPP-bd"/>
</dbReference>
<dbReference type="CDD" id="cd02004">
    <property type="entry name" value="TPP_BZL_OCoD_HPCL"/>
    <property type="match status" value="1"/>
</dbReference>
<dbReference type="GO" id="GO:0030976">
    <property type="term" value="F:thiamine pyrophosphate binding"/>
    <property type="evidence" value="ECO:0007669"/>
    <property type="project" value="InterPro"/>
</dbReference>
<comment type="similarity">
    <text evidence="3 6">Belongs to the TPP enzyme family.</text>
</comment>
<dbReference type="GO" id="GO:0009097">
    <property type="term" value="P:isoleucine biosynthetic process"/>
    <property type="evidence" value="ECO:0007669"/>
    <property type="project" value="TreeGrafter"/>
</dbReference>
<dbReference type="GO" id="GO:0009099">
    <property type="term" value="P:L-valine biosynthetic process"/>
    <property type="evidence" value="ECO:0007669"/>
    <property type="project" value="TreeGrafter"/>
</dbReference>
<evidence type="ECO:0000256" key="5">
    <source>
        <dbReference type="ARBA" id="ARBA00023052"/>
    </source>
</evidence>
<name>A0A381SMF1_9ZZZZ</name>
<evidence type="ECO:0000256" key="3">
    <source>
        <dbReference type="ARBA" id="ARBA00007812"/>
    </source>
</evidence>
<dbReference type="GO" id="GO:0000287">
    <property type="term" value="F:magnesium ion binding"/>
    <property type="evidence" value="ECO:0007669"/>
    <property type="project" value="InterPro"/>
</dbReference>
<proteinExistence type="inferred from homology"/>
<dbReference type="PANTHER" id="PTHR18968">
    <property type="entry name" value="THIAMINE PYROPHOSPHATE ENZYMES"/>
    <property type="match status" value="1"/>
</dbReference>
<evidence type="ECO:0000313" key="10">
    <source>
        <dbReference type="EMBL" id="SVA02473.1"/>
    </source>
</evidence>
<dbReference type="InterPro" id="IPR029061">
    <property type="entry name" value="THDP-binding"/>
</dbReference>
<comment type="cofactor">
    <cofactor evidence="1">
        <name>Mg(2+)</name>
        <dbReference type="ChEBI" id="CHEBI:18420"/>
    </cofactor>
</comment>
<dbReference type="InterPro" id="IPR045229">
    <property type="entry name" value="TPP_enz"/>
</dbReference>
<evidence type="ECO:0000259" key="9">
    <source>
        <dbReference type="Pfam" id="PF02776"/>
    </source>
</evidence>